<dbReference type="eggNOG" id="COG0517">
    <property type="taxonomic scope" value="Bacteria"/>
</dbReference>
<dbReference type="SUPFAM" id="SSF54631">
    <property type="entry name" value="CBS-domain pair"/>
    <property type="match status" value="1"/>
</dbReference>
<evidence type="ECO:0000256" key="1">
    <source>
        <dbReference type="ARBA" id="ARBA00023122"/>
    </source>
</evidence>
<dbReference type="InterPro" id="IPR046342">
    <property type="entry name" value="CBS_dom_sf"/>
</dbReference>
<dbReference type="Pfam" id="PF00571">
    <property type="entry name" value="CBS"/>
    <property type="match status" value="2"/>
</dbReference>
<dbReference type="Gene3D" id="3.10.580.10">
    <property type="entry name" value="CBS-domain"/>
    <property type="match status" value="1"/>
</dbReference>
<dbReference type="OrthoDB" id="9802114at2"/>
<proteinExistence type="predicted"/>
<accession>E8MCY7</accession>
<evidence type="ECO:0000256" key="2">
    <source>
        <dbReference type="PROSITE-ProRule" id="PRU00703"/>
    </source>
</evidence>
<sequence length="156" mass="17453">MIKVEDMMTRNPHTLLRSHNLADAKHLMEALDIRHVPIIDADRKLLGVVSQRDVLAAQESSLQKLPENQSYTLNTPLFEVMKTSIMSVAPQAGLKESAIYMQKHKVGCLPVVEKGQLVGIITDSDFVAIAINLLELQEEVEPEEIETETVEPQEIN</sequence>
<dbReference type="CDD" id="cd04584">
    <property type="entry name" value="CBS_pair_AcuB_like"/>
    <property type="match status" value="1"/>
</dbReference>
<dbReference type="RefSeq" id="WP_008081279.1">
    <property type="nucleotide sequence ID" value="NZ_AEVT01000117.1"/>
</dbReference>
<protein>
    <submittedName>
        <fullName evidence="4">Putative acetoin utilization protein</fullName>
    </submittedName>
</protein>
<dbReference type="EMBL" id="AEVT01000117">
    <property type="protein sequence ID" value="EGA68163.1"/>
    <property type="molecule type" value="Genomic_DNA"/>
</dbReference>
<name>E8MCY7_PHOS4</name>
<feature type="domain" description="CBS" evidence="3">
    <location>
        <begin position="8"/>
        <end position="65"/>
    </location>
</feature>
<reference evidence="4 5" key="1">
    <citation type="journal article" date="2012" name="Int. J. Syst. Evol. Microbiol.">
        <title>Vibrio caribbeanicus sp. nov., isolated from the marine sponge Scleritoderma cyanea.</title>
        <authorList>
            <person name="Hoffmann M."/>
            <person name="Monday S.R."/>
            <person name="Allard M.W."/>
            <person name="Strain E.A."/>
            <person name="Whittaker P."/>
            <person name="Naum M."/>
            <person name="McCarthy P.J."/>
            <person name="Lopez J.V."/>
            <person name="Fischer M."/>
            <person name="Brown E.W."/>
        </authorList>
    </citation>
    <scope>NUCLEOTIDE SEQUENCE [LARGE SCALE GENOMIC DNA]</scope>
    <source>
        <strain evidence="5">DSMZ 21326</strain>
    </source>
</reference>
<evidence type="ECO:0000259" key="3">
    <source>
        <dbReference type="PROSITE" id="PS51371"/>
    </source>
</evidence>
<dbReference type="Proteomes" id="UP000006228">
    <property type="component" value="Unassembled WGS sequence"/>
</dbReference>
<dbReference type="SMART" id="SM00116">
    <property type="entry name" value="CBS"/>
    <property type="match status" value="2"/>
</dbReference>
<dbReference type="PANTHER" id="PTHR43080">
    <property type="entry name" value="CBS DOMAIN-CONTAINING PROTEIN CBSX3, MITOCHONDRIAL"/>
    <property type="match status" value="1"/>
</dbReference>
<dbReference type="InterPro" id="IPR051257">
    <property type="entry name" value="Diverse_CBS-Domain"/>
</dbReference>
<keyword evidence="1 2" id="KW-0129">CBS domain</keyword>
<gene>
    <name evidence="4" type="ORF">VISI1226_15521</name>
</gene>
<evidence type="ECO:0000313" key="5">
    <source>
        <dbReference type="Proteomes" id="UP000006228"/>
    </source>
</evidence>
<comment type="caution">
    <text evidence="4">The sequence shown here is derived from an EMBL/GenBank/DDBJ whole genome shotgun (WGS) entry which is preliminary data.</text>
</comment>
<evidence type="ECO:0000313" key="4">
    <source>
        <dbReference type="EMBL" id="EGA68163.1"/>
    </source>
</evidence>
<organism evidence="4 5">
    <name type="scientific">Vibrio sinaloensis DSM 21326</name>
    <dbReference type="NCBI Taxonomy" id="945550"/>
    <lineage>
        <taxon>Bacteria</taxon>
        <taxon>Pseudomonadati</taxon>
        <taxon>Pseudomonadota</taxon>
        <taxon>Gammaproteobacteria</taxon>
        <taxon>Vibrionales</taxon>
        <taxon>Vibrionaceae</taxon>
        <taxon>Vibrio</taxon>
        <taxon>Vibrio oreintalis group</taxon>
    </lineage>
</organism>
<dbReference type="PROSITE" id="PS51371">
    <property type="entry name" value="CBS"/>
    <property type="match status" value="2"/>
</dbReference>
<feature type="domain" description="CBS" evidence="3">
    <location>
        <begin position="81"/>
        <end position="136"/>
    </location>
</feature>
<dbReference type="AlphaFoldDB" id="E8MCY7"/>
<dbReference type="GeneID" id="95571399"/>
<dbReference type="InterPro" id="IPR000644">
    <property type="entry name" value="CBS_dom"/>
</dbReference>
<dbReference type="PANTHER" id="PTHR43080:SF2">
    <property type="entry name" value="CBS DOMAIN-CONTAINING PROTEIN"/>
    <property type="match status" value="1"/>
</dbReference>